<dbReference type="GO" id="GO:0071897">
    <property type="term" value="P:DNA biosynthetic process"/>
    <property type="evidence" value="ECO:0007669"/>
    <property type="project" value="UniProtKB-ARBA"/>
</dbReference>
<feature type="region of interest" description="Disordered" evidence="1">
    <location>
        <begin position="226"/>
        <end position="251"/>
    </location>
</feature>
<dbReference type="SUPFAM" id="SSF56672">
    <property type="entry name" value="DNA/RNA polymerases"/>
    <property type="match status" value="1"/>
</dbReference>
<dbReference type="CDD" id="cd00303">
    <property type="entry name" value="retropepsin_like"/>
    <property type="match status" value="1"/>
</dbReference>
<dbReference type="Gene3D" id="3.10.10.10">
    <property type="entry name" value="HIV Type 1 Reverse Transcriptase, subunit A, domain 1"/>
    <property type="match status" value="1"/>
</dbReference>
<dbReference type="InterPro" id="IPR021109">
    <property type="entry name" value="Peptidase_aspartic_dom_sf"/>
</dbReference>
<dbReference type="PANTHER" id="PTHR47331:SF1">
    <property type="entry name" value="GAG-LIKE PROTEIN"/>
    <property type="match status" value="1"/>
</dbReference>
<accession>A0A1B6GGX5</accession>
<feature type="region of interest" description="Disordered" evidence="1">
    <location>
        <begin position="102"/>
        <end position="158"/>
    </location>
</feature>
<dbReference type="PANTHER" id="PTHR47331">
    <property type="entry name" value="PHD-TYPE DOMAIN-CONTAINING PROTEIN"/>
    <property type="match status" value="1"/>
</dbReference>
<organism evidence="2">
    <name type="scientific">Cuerna arida</name>
    <dbReference type="NCBI Taxonomy" id="1464854"/>
    <lineage>
        <taxon>Eukaryota</taxon>
        <taxon>Metazoa</taxon>
        <taxon>Ecdysozoa</taxon>
        <taxon>Arthropoda</taxon>
        <taxon>Hexapoda</taxon>
        <taxon>Insecta</taxon>
        <taxon>Pterygota</taxon>
        <taxon>Neoptera</taxon>
        <taxon>Paraneoptera</taxon>
        <taxon>Hemiptera</taxon>
        <taxon>Auchenorrhyncha</taxon>
        <taxon>Membracoidea</taxon>
        <taxon>Cicadellidae</taxon>
        <taxon>Cicadellinae</taxon>
        <taxon>Proconiini</taxon>
        <taxon>Cuerna</taxon>
    </lineage>
</organism>
<dbReference type="InterPro" id="IPR043128">
    <property type="entry name" value="Rev_trsase/Diguanyl_cyclase"/>
</dbReference>
<proteinExistence type="predicted"/>
<protein>
    <submittedName>
        <fullName evidence="2">Uncharacterized protein</fullName>
    </submittedName>
</protein>
<sequence length="1039" mass="117036">KRILASSYLNELINFKSLQGKPSVQSLKLFLSKISENIYAFKLLNISNESDFILYYLAVQRLDPHSREQFEIENQKTEFPSFDKLSEFVRGRCLVLELSDNAPSSHHSSALGDFSSKKNKSSNHKSSLFSSQSTGTQSKRTDVKASKAFKPNQVSKPQSCPVCGQSHKLLDCLKFTKATASERFEWLRSWSGCRNCLSSSHVTKDCSSKWHCRFCDLRHHSLLHLDSPSKPSTMKTDVQSSKETTSKNTSHALSSINANHQVLLGTAIAHIKDARGYSQCVRIVIDSGSQSSFMTQRFLNKLGLQVSRCSRKISGIGGTMLEGARGKVTCTLTSTDRAEVMLTTEAIVVNKITTDLPMVSLPENTWKHYSQFTLADPMFWKSGPVDFLLGSDLFADTITGSPITIKEDWPKLFPTVFGHVVLGRFLGDSDSSTTSPSLLCSSFVPDLQNELHRFWELEEVILKKPIINPEDEKCEKHFQENHHRNENGRYVVRLPFKGERPILGDTYPTAKKRLQNLETKLMKHSSLKSQYCDFMKEYVDLGHMAVTSSSSNYIIPHHSVTKEDRSQIKLRVVFDASSSTSNGSLNDHLLTGPKLQTDIKDILLGFRTHSIVFVCDVVKMYRNILLDTQDRAYQHILWRFDPENCVQKYELHTLTYGMSCSPFLALRVIRQLKEDEGADFPQAASVMCRDMYVDDLVTGASSLDEALTLQTQVIGLMKRGGFTLSKWASNHPDLLKAVSDNSSSQPINMDDSESGIKILGLVWKPENDCFSYKINPVSITYSKRAILSTIAKLYDPLGFISPVIVKAKIILQELWKANVGWDDDIPNQIKTDWQEFILQLPSLSNLNITRFVCQTPAFTYQLVGFCDASAKAYSATIYMRTISGKNTSMILISKTKLAPVKTISIPRLELCGALLLSRLFVSLRSFVTSLNDKGIIQQPPQFFTDSSVVLGWLNTPSFKLKTFVANRVTEILEKTPVSSWHHVRSEENPSDCSSRGILPQQLFHHPLWWEGPSWLVKSMEEWPQSDALSTVLPEIKQDT</sequence>
<dbReference type="InterPro" id="IPR043502">
    <property type="entry name" value="DNA/RNA_pol_sf"/>
</dbReference>
<feature type="compositionally biased region" description="Polar residues" evidence="1">
    <location>
        <begin position="233"/>
        <end position="251"/>
    </location>
</feature>
<dbReference type="Gene3D" id="2.40.70.10">
    <property type="entry name" value="Acid Proteases"/>
    <property type="match status" value="1"/>
</dbReference>
<evidence type="ECO:0000256" key="1">
    <source>
        <dbReference type="SAM" id="MobiDB-lite"/>
    </source>
</evidence>
<feature type="non-terminal residue" evidence="2">
    <location>
        <position position="1"/>
    </location>
</feature>
<dbReference type="AlphaFoldDB" id="A0A1B6GGX5"/>
<dbReference type="EMBL" id="GECZ01008071">
    <property type="protein sequence ID" value="JAS61698.1"/>
    <property type="molecule type" value="Transcribed_RNA"/>
</dbReference>
<feature type="compositionally biased region" description="Low complexity" evidence="1">
    <location>
        <begin position="124"/>
        <end position="133"/>
    </location>
</feature>
<gene>
    <name evidence="2" type="ORF">g.16716</name>
</gene>
<dbReference type="InterPro" id="IPR008042">
    <property type="entry name" value="Retrotrans_Pao"/>
</dbReference>
<dbReference type="Gene3D" id="3.30.70.270">
    <property type="match status" value="1"/>
</dbReference>
<dbReference type="Pfam" id="PF05380">
    <property type="entry name" value="Peptidase_A17"/>
    <property type="match status" value="1"/>
</dbReference>
<reference evidence="2" key="1">
    <citation type="submission" date="2015-11" db="EMBL/GenBank/DDBJ databases">
        <title>De novo transcriptome assembly of four potential Pierce s Disease insect vectors from Arizona vineyards.</title>
        <authorList>
            <person name="Tassone E.E."/>
        </authorList>
    </citation>
    <scope>NUCLEOTIDE SEQUENCE</scope>
</reference>
<evidence type="ECO:0000313" key="2">
    <source>
        <dbReference type="EMBL" id="JAS61698.1"/>
    </source>
</evidence>
<feature type="non-terminal residue" evidence="2">
    <location>
        <position position="1039"/>
    </location>
</feature>
<name>A0A1B6GGX5_9HEMI</name>